<dbReference type="PANTHER" id="PTHR12993:SF11">
    <property type="entry name" value="N-ACETYLGLUCOSAMINYL-PHOSPHATIDYLINOSITOL DE-N-ACETYLASE"/>
    <property type="match status" value="1"/>
</dbReference>
<sequence>MGKPGGPVAPAGEQPTRIPLARLWQSLVPLSDTSVFLMTGAHPDDELSLLLARLSRGDGIHVAYACATRGEGGQNALGPKRGEDLAAIRTREMEEAAHVLGIELHWLGSGQSDAITDFGFAKSAEATFARWGETELTRRLVAVVRSLRPDCLCPTFLDVEGQHGHHRAVTRATAAAFALAGNPGAFPEQIAAGLAPWRPAKLYLPAFSGAGASYDDSEAPPPATLHVPVAGGDPRLGGRFAEIAARSRACHATQDMAAAPEPDPAPVALHLAASHIGPPGAEGDLREGLPRSFGTLAAAAGCAGAALAAAQALDRALGEALAAFPRRPAVAAAVHDALGLVDELMHALPREAPDTPQTLLHLRHRLSLKQRQLFTASNAALGLAGRMTCSALRAGATARATIRAEAPEGHAEAPALSIDLPAGWSLTTVEPLTADAGGCLRATVDIHVPPEAGGQRATVPDMAPPIAAAIAYRHAGTAARLSLVPDRPAPVLPHAVLTLAPEKALLRLGEGASVVATLTATGPAGEAVRPLPVLPPGWTAELAAETAQAAGRFTVRISPPAGAAPGRHAVTFSAAGGTAGLVRRFTYPHVDSCLRVAPAVLTIGVAAVAIGEARIGYFGCGLDRLDEVLADLGADVTILDVASLDGPEPAGTALRQLATIVIGVRAWAALPAAAAEALHAFMAAGGHVVVLPQRPADGGGGARTPFGIVVGSPSFRHRATDPTGAVTMLAPEHALLAGPNRIAADDWRGWLQERALCCATAWPDGFKPLLAVADPGEAPHHGALVTGPVGRGRLTYCGLALHRQAEGLVPGGLRLLANLVQPA</sequence>
<organism evidence="1 2">
    <name type="scientific">Chelatococcus albus</name>
    <dbReference type="NCBI Taxonomy" id="3047466"/>
    <lineage>
        <taxon>Bacteria</taxon>
        <taxon>Pseudomonadati</taxon>
        <taxon>Pseudomonadota</taxon>
        <taxon>Alphaproteobacteria</taxon>
        <taxon>Hyphomicrobiales</taxon>
        <taxon>Chelatococcaceae</taxon>
        <taxon>Chelatococcus</taxon>
    </lineage>
</organism>
<gene>
    <name evidence="1" type="ORF">QNA08_17595</name>
</gene>
<dbReference type="SUPFAM" id="SSF102588">
    <property type="entry name" value="LmbE-like"/>
    <property type="match status" value="1"/>
</dbReference>
<dbReference type="Pfam" id="PF02585">
    <property type="entry name" value="PIG-L"/>
    <property type="match status" value="1"/>
</dbReference>
<evidence type="ECO:0000313" key="1">
    <source>
        <dbReference type="EMBL" id="MDJ1160031.1"/>
    </source>
</evidence>
<reference evidence="1 2" key="1">
    <citation type="submission" date="2023-05" db="EMBL/GenBank/DDBJ databases">
        <title>Chelatococcus sp. nov., a moderately thermophilic bacterium isolated from hot spring microbial mat.</title>
        <authorList>
            <person name="Hu C.-J."/>
            <person name="Li W.-J."/>
        </authorList>
    </citation>
    <scope>NUCLEOTIDE SEQUENCE [LARGE SCALE GENOMIC DNA]</scope>
    <source>
        <strain evidence="1 2">SYSU G07232</strain>
    </source>
</reference>
<keyword evidence="2" id="KW-1185">Reference proteome</keyword>
<dbReference type="InterPro" id="IPR024078">
    <property type="entry name" value="LmbE-like_dom_sf"/>
</dbReference>
<dbReference type="InterPro" id="IPR003737">
    <property type="entry name" value="GlcNAc_PI_deacetylase-related"/>
</dbReference>
<dbReference type="InterPro" id="IPR029062">
    <property type="entry name" value="Class_I_gatase-like"/>
</dbReference>
<accession>A0ABT7AN92</accession>
<dbReference type="Gene3D" id="3.40.50.880">
    <property type="match status" value="1"/>
</dbReference>
<evidence type="ECO:0000313" key="2">
    <source>
        <dbReference type="Proteomes" id="UP001321492"/>
    </source>
</evidence>
<dbReference type="Gene3D" id="3.40.50.10320">
    <property type="entry name" value="LmbE-like"/>
    <property type="match status" value="1"/>
</dbReference>
<dbReference type="Proteomes" id="UP001321492">
    <property type="component" value="Unassembled WGS sequence"/>
</dbReference>
<protein>
    <submittedName>
        <fullName evidence="1">PIG-L family deacetylase</fullName>
    </submittedName>
</protein>
<dbReference type="SUPFAM" id="SSF52317">
    <property type="entry name" value="Class I glutamine amidotransferase-like"/>
    <property type="match status" value="1"/>
</dbReference>
<dbReference type="EMBL" id="JASJEV010000016">
    <property type="protein sequence ID" value="MDJ1160031.1"/>
    <property type="molecule type" value="Genomic_DNA"/>
</dbReference>
<name>A0ABT7AN92_9HYPH</name>
<comment type="caution">
    <text evidence="1">The sequence shown here is derived from an EMBL/GenBank/DDBJ whole genome shotgun (WGS) entry which is preliminary data.</text>
</comment>
<proteinExistence type="predicted"/>
<dbReference type="PANTHER" id="PTHR12993">
    <property type="entry name" value="N-ACETYLGLUCOSAMINYL-PHOSPHATIDYLINOSITOL DE-N-ACETYLASE-RELATED"/>
    <property type="match status" value="1"/>
</dbReference>
<dbReference type="RefSeq" id="WP_283742033.1">
    <property type="nucleotide sequence ID" value="NZ_JASJEV010000016.1"/>
</dbReference>